<dbReference type="PANTHER" id="PTHR44229">
    <property type="entry name" value="15-HYDROXYPROSTAGLANDIN DEHYDROGENASE [NAD(+)]"/>
    <property type="match status" value="1"/>
</dbReference>
<dbReference type="InterPro" id="IPR020904">
    <property type="entry name" value="Sc_DH/Rdtase_CS"/>
</dbReference>
<dbReference type="InterPro" id="IPR002347">
    <property type="entry name" value="SDR_fam"/>
</dbReference>
<dbReference type="SUPFAM" id="SSF51735">
    <property type="entry name" value="NAD(P)-binding Rossmann-fold domains"/>
    <property type="match status" value="1"/>
</dbReference>
<dbReference type="PANTHER" id="PTHR44229:SF4">
    <property type="entry name" value="15-HYDROXYPROSTAGLANDIN DEHYDROGENASE [NAD(+)]"/>
    <property type="match status" value="1"/>
</dbReference>
<dbReference type="OrthoDB" id="37659at2759"/>
<evidence type="ECO:0000256" key="1">
    <source>
        <dbReference type="ARBA" id="ARBA00006484"/>
    </source>
</evidence>
<evidence type="ECO:0000313" key="4">
    <source>
        <dbReference type="EMBL" id="KAF4470279.1"/>
    </source>
</evidence>
<gene>
    <name evidence="4" type="ORF">FALBO_2825</name>
</gene>
<name>A0A8H4PC99_9HYPO</name>
<comment type="caution">
    <text evidence="4">The sequence shown here is derived from an EMBL/GenBank/DDBJ whole genome shotgun (WGS) entry which is preliminary data.</text>
</comment>
<dbReference type="GO" id="GO:0005737">
    <property type="term" value="C:cytoplasm"/>
    <property type="evidence" value="ECO:0007669"/>
    <property type="project" value="TreeGrafter"/>
</dbReference>
<dbReference type="PRINTS" id="PR00081">
    <property type="entry name" value="GDHRDH"/>
</dbReference>
<dbReference type="PROSITE" id="PS00061">
    <property type="entry name" value="ADH_SHORT"/>
    <property type="match status" value="1"/>
</dbReference>
<accession>A0A8H4PC99</accession>
<evidence type="ECO:0000313" key="5">
    <source>
        <dbReference type="Proteomes" id="UP000554235"/>
    </source>
</evidence>
<protein>
    <submittedName>
        <fullName evidence="4">3-beta-hydroxysteroid dehydrogenase</fullName>
    </submittedName>
</protein>
<keyword evidence="2" id="KW-0521">NADP</keyword>
<reference evidence="4 5" key="1">
    <citation type="submission" date="2020-01" db="EMBL/GenBank/DDBJ databases">
        <title>Identification and distribution of gene clusters putatively required for synthesis of sphingolipid metabolism inhibitors in phylogenetically diverse species of the filamentous fungus Fusarium.</title>
        <authorList>
            <person name="Kim H.-S."/>
            <person name="Busman M."/>
            <person name="Brown D.W."/>
            <person name="Divon H."/>
            <person name="Uhlig S."/>
            <person name="Proctor R.H."/>
        </authorList>
    </citation>
    <scope>NUCLEOTIDE SEQUENCE [LARGE SCALE GENOMIC DNA]</scope>
    <source>
        <strain evidence="4 5">NRRL 20459</strain>
    </source>
</reference>
<dbReference type="Gene3D" id="3.40.50.720">
    <property type="entry name" value="NAD(P)-binding Rossmann-like Domain"/>
    <property type="match status" value="1"/>
</dbReference>
<evidence type="ECO:0000256" key="3">
    <source>
        <dbReference type="ARBA" id="ARBA00023002"/>
    </source>
</evidence>
<dbReference type="EMBL" id="JAADYS010000370">
    <property type="protein sequence ID" value="KAF4470279.1"/>
    <property type="molecule type" value="Genomic_DNA"/>
</dbReference>
<dbReference type="InterPro" id="IPR036291">
    <property type="entry name" value="NAD(P)-bd_dom_sf"/>
</dbReference>
<dbReference type="AlphaFoldDB" id="A0A8H4PC99"/>
<keyword evidence="5" id="KW-1185">Reference proteome</keyword>
<proteinExistence type="inferred from homology"/>
<comment type="similarity">
    <text evidence="1">Belongs to the short-chain dehydrogenases/reductases (SDR) family.</text>
</comment>
<keyword evidence="3" id="KW-0560">Oxidoreductase</keyword>
<dbReference type="Pfam" id="PF00106">
    <property type="entry name" value="adh_short"/>
    <property type="match status" value="1"/>
</dbReference>
<dbReference type="GO" id="GO:0016616">
    <property type="term" value="F:oxidoreductase activity, acting on the CH-OH group of donors, NAD or NADP as acceptor"/>
    <property type="evidence" value="ECO:0007669"/>
    <property type="project" value="TreeGrafter"/>
</dbReference>
<sequence length="315" mass="33982">MSTSKVALITGGASGMGLAVAQTLASKSWIVHILDFNTAAGAAALGILSNAHFHQVDVTSWPSLSKAFADVFARDGRLDFVFANAGIVERDDFYDTPGEGEEIAEPNQKTVDVNLKAVINQSYLALCYFRRSPHKGRDASLVMTASVGGLYASQFCPIYAASKAGVINFMRSIAFPYYNSSGIRVYATCPGTVRTNLLNAKEWTSFPESYFTPLSTIASTVEMLAEGGEMTDAWGKIVRNGENWGLAVEINGDRIYFREQMGFCDETMRVVIEATSMENQAARLEEHKAQAKQVKLHDDGLATTGGVANGVMAAS</sequence>
<evidence type="ECO:0000256" key="2">
    <source>
        <dbReference type="ARBA" id="ARBA00022857"/>
    </source>
</evidence>
<dbReference type="Proteomes" id="UP000554235">
    <property type="component" value="Unassembled WGS sequence"/>
</dbReference>
<organism evidence="4 5">
    <name type="scientific">Fusarium albosuccineum</name>
    <dbReference type="NCBI Taxonomy" id="1237068"/>
    <lineage>
        <taxon>Eukaryota</taxon>
        <taxon>Fungi</taxon>
        <taxon>Dikarya</taxon>
        <taxon>Ascomycota</taxon>
        <taxon>Pezizomycotina</taxon>
        <taxon>Sordariomycetes</taxon>
        <taxon>Hypocreomycetidae</taxon>
        <taxon>Hypocreales</taxon>
        <taxon>Nectriaceae</taxon>
        <taxon>Fusarium</taxon>
        <taxon>Fusarium decemcellulare species complex</taxon>
    </lineage>
</organism>